<proteinExistence type="predicted"/>
<gene>
    <name evidence="3" type="ORF">HNQ99_000704</name>
</gene>
<accession>A0A840HSB8</accession>
<feature type="region of interest" description="Disordered" evidence="1">
    <location>
        <begin position="21"/>
        <end position="65"/>
    </location>
</feature>
<protein>
    <recommendedName>
        <fullName evidence="5">DUF3426 domain-containing protein</fullName>
    </recommendedName>
</protein>
<keyword evidence="2" id="KW-0472">Membrane</keyword>
<keyword evidence="2" id="KW-0812">Transmembrane</keyword>
<evidence type="ECO:0000313" key="4">
    <source>
        <dbReference type="Proteomes" id="UP000575068"/>
    </source>
</evidence>
<evidence type="ECO:0000256" key="2">
    <source>
        <dbReference type="SAM" id="Phobius"/>
    </source>
</evidence>
<keyword evidence="4" id="KW-1185">Reference proteome</keyword>
<feature type="transmembrane region" description="Helical" evidence="2">
    <location>
        <begin position="75"/>
        <end position="97"/>
    </location>
</feature>
<evidence type="ECO:0000313" key="3">
    <source>
        <dbReference type="EMBL" id="MBB4640416.1"/>
    </source>
</evidence>
<reference evidence="3 4" key="1">
    <citation type="submission" date="2020-08" db="EMBL/GenBank/DDBJ databases">
        <title>Genomic Encyclopedia of Type Strains, Phase IV (KMG-IV): sequencing the most valuable type-strain genomes for metagenomic binning, comparative biology and taxonomic classification.</title>
        <authorList>
            <person name="Goeker M."/>
        </authorList>
    </citation>
    <scope>NUCLEOTIDE SEQUENCE [LARGE SCALE GENOMIC DNA]</scope>
    <source>
        <strain evidence="3 4">DSM 7465</strain>
    </source>
</reference>
<dbReference type="AlphaFoldDB" id="A0A840HSB8"/>
<comment type="caution">
    <text evidence="3">The sequence shown here is derived from an EMBL/GenBank/DDBJ whole genome shotgun (WGS) entry which is preliminary data.</text>
</comment>
<dbReference type="Proteomes" id="UP000575068">
    <property type="component" value="Unassembled WGS sequence"/>
</dbReference>
<feature type="compositionally biased region" description="Low complexity" evidence="1">
    <location>
        <begin position="21"/>
        <end position="32"/>
    </location>
</feature>
<sequence length="211" mass="22735">MPPREEAVPVMAGAAAGDVAATAAPASEAASPAPAPPTMHYERRAPEPEPVVDEPSTSSFAHEPPFRARRNPAKLWTLAAVAFALAIAALGGAFYYWGTPGWAVNIGLLPEATDPDLLLDMPRKPERRQLPSGDEYFAFSGRIVNASDRTLSVPPILVEMRDEQDRLVFGWTIRPPVKELGPGDQASFHESRIDIPKKARNLTLTFADSGA</sequence>
<evidence type="ECO:0000256" key="1">
    <source>
        <dbReference type="SAM" id="MobiDB-lite"/>
    </source>
</evidence>
<keyword evidence="2" id="KW-1133">Transmembrane helix</keyword>
<evidence type="ECO:0008006" key="5">
    <source>
        <dbReference type="Google" id="ProtNLM"/>
    </source>
</evidence>
<dbReference type="EMBL" id="JACHOV010000002">
    <property type="protein sequence ID" value="MBB4640416.1"/>
    <property type="molecule type" value="Genomic_DNA"/>
</dbReference>
<name>A0A840HSB8_9SPHN</name>
<organism evidence="3 4">
    <name type="scientific">Rhizorhapis suberifaciens</name>
    <name type="common">corky root of lettuce</name>
    <dbReference type="NCBI Taxonomy" id="13656"/>
    <lineage>
        <taxon>Bacteria</taxon>
        <taxon>Pseudomonadati</taxon>
        <taxon>Pseudomonadota</taxon>
        <taxon>Alphaproteobacteria</taxon>
        <taxon>Sphingomonadales</taxon>
        <taxon>Sphingomonadaceae</taxon>
        <taxon>Rhizorhapis</taxon>
    </lineage>
</organism>